<dbReference type="PANTHER" id="PTHR42801:SF22">
    <property type="entry name" value="PEROXIREDOXIN SLL0755-RELATED"/>
    <property type="match status" value="1"/>
</dbReference>
<dbReference type="EMBL" id="MAXA01000257">
    <property type="protein sequence ID" value="OHV21173.1"/>
    <property type="molecule type" value="Genomic_DNA"/>
</dbReference>
<evidence type="ECO:0000256" key="2">
    <source>
        <dbReference type="ARBA" id="ARBA00011245"/>
    </source>
</evidence>
<dbReference type="InterPro" id="IPR050924">
    <property type="entry name" value="Peroxiredoxin_BCP/PrxQ"/>
</dbReference>
<comment type="caution">
    <text evidence="15">The sequence shown here is derived from an EMBL/GenBank/DDBJ whole genome shotgun (WGS) entry which is preliminary data.</text>
</comment>
<reference evidence="16" key="1">
    <citation type="submission" date="2016-07" db="EMBL/GenBank/DDBJ databases">
        <title>Frankia sp. NRRL B-16219 Genome sequencing.</title>
        <authorList>
            <person name="Ghodhbane-Gtari F."/>
            <person name="Swanson E."/>
            <person name="Gueddou A."/>
            <person name="Louati M."/>
            <person name="Nouioui I."/>
            <person name="Hezbri K."/>
            <person name="Abebe-Akele F."/>
            <person name="Simpson S."/>
            <person name="Morris K."/>
            <person name="Thomas K."/>
            <person name="Gtari M."/>
            <person name="Tisa L.S."/>
        </authorList>
    </citation>
    <scope>NUCLEOTIDE SEQUENCE [LARGE SCALE GENOMIC DNA]</scope>
    <source>
        <strain evidence="16">NRRL B-16219</strain>
    </source>
</reference>
<dbReference type="InterPro" id="IPR036249">
    <property type="entry name" value="Thioredoxin-like_sf"/>
</dbReference>
<comment type="function">
    <text evidence="1">Thiol-specific peroxidase that catalyzes the reduction of hydrogen peroxide and organic hydroperoxides to water and alcohols, respectively. Plays a role in cell protection against oxidative stress by detoxifying peroxides and as sensor of hydrogen peroxide-mediated signaling events.</text>
</comment>
<dbReference type="Gene3D" id="3.40.30.10">
    <property type="entry name" value="Glutaredoxin"/>
    <property type="match status" value="1"/>
</dbReference>
<dbReference type="InterPro" id="IPR024706">
    <property type="entry name" value="Peroxiredoxin_AhpC-typ"/>
</dbReference>
<dbReference type="GO" id="GO:0008379">
    <property type="term" value="F:thioredoxin peroxidase activity"/>
    <property type="evidence" value="ECO:0007669"/>
    <property type="project" value="TreeGrafter"/>
</dbReference>
<keyword evidence="5" id="KW-0049">Antioxidant</keyword>
<feature type="domain" description="Thioredoxin" evidence="14">
    <location>
        <begin position="4"/>
        <end position="157"/>
    </location>
</feature>
<dbReference type="RefSeq" id="WP_071066521.1">
    <property type="nucleotide sequence ID" value="NZ_JBFLUH010000015.1"/>
</dbReference>
<evidence type="ECO:0000256" key="9">
    <source>
        <dbReference type="ARBA" id="ARBA00032824"/>
    </source>
</evidence>
<dbReference type="Proteomes" id="UP000179769">
    <property type="component" value="Unassembled WGS sequence"/>
</dbReference>
<dbReference type="GO" id="GO:0005737">
    <property type="term" value="C:cytoplasm"/>
    <property type="evidence" value="ECO:0007669"/>
    <property type="project" value="TreeGrafter"/>
</dbReference>
<dbReference type="SUPFAM" id="SSF52833">
    <property type="entry name" value="Thioredoxin-like"/>
    <property type="match status" value="1"/>
</dbReference>
<evidence type="ECO:0000256" key="5">
    <source>
        <dbReference type="ARBA" id="ARBA00022862"/>
    </source>
</evidence>
<evidence type="ECO:0000313" key="15">
    <source>
        <dbReference type="EMBL" id="OHV21173.1"/>
    </source>
</evidence>
<keyword evidence="7" id="KW-1015">Disulfide bond</keyword>
<name>A0A1S1PE50_9ACTN</name>
<evidence type="ECO:0000313" key="16">
    <source>
        <dbReference type="Proteomes" id="UP000179769"/>
    </source>
</evidence>
<evidence type="ECO:0000256" key="11">
    <source>
        <dbReference type="ARBA" id="ARBA00041373"/>
    </source>
</evidence>
<keyword evidence="4" id="KW-0575">Peroxidase</keyword>
<feature type="active site" description="Cysteine sulfenic acid (-SOH) intermediate; for peroxidase activity" evidence="13">
    <location>
        <position position="53"/>
    </location>
</feature>
<dbReference type="OrthoDB" id="9812811at2"/>
<evidence type="ECO:0000256" key="6">
    <source>
        <dbReference type="ARBA" id="ARBA00023002"/>
    </source>
</evidence>
<dbReference type="GO" id="GO:0034599">
    <property type="term" value="P:cellular response to oxidative stress"/>
    <property type="evidence" value="ECO:0007669"/>
    <property type="project" value="TreeGrafter"/>
</dbReference>
<comment type="catalytic activity">
    <reaction evidence="12">
        <text>a hydroperoxide + [thioredoxin]-dithiol = an alcohol + [thioredoxin]-disulfide + H2O</text>
        <dbReference type="Rhea" id="RHEA:62620"/>
        <dbReference type="Rhea" id="RHEA-COMP:10698"/>
        <dbReference type="Rhea" id="RHEA-COMP:10700"/>
        <dbReference type="ChEBI" id="CHEBI:15377"/>
        <dbReference type="ChEBI" id="CHEBI:29950"/>
        <dbReference type="ChEBI" id="CHEBI:30879"/>
        <dbReference type="ChEBI" id="CHEBI:35924"/>
        <dbReference type="ChEBI" id="CHEBI:50058"/>
        <dbReference type="EC" id="1.11.1.24"/>
    </reaction>
</comment>
<evidence type="ECO:0000256" key="13">
    <source>
        <dbReference type="PIRSR" id="PIRSR000239-1"/>
    </source>
</evidence>
<evidence type="ECO:0000256" key="10">
    <source>
        <dbReference type="ARBA" id="ARBA00038489"/>
    </source>
</evidence>
<comment type="subunit">
    <text evidence="2">Monomer.</text>
</comment>
<keyword evidence="16" id="KW-1185">Reference proteome</keyword>
<dbReference type="PROSITE" id="PS51352">
    <property type="entry name" value="THIOREDOXIN_2"/>
    <property type="match status" value="1"/>
</dbReference>
<evidence type="ECO:0000256" key="4">
    <source>
        <dbReference type="ARBA" id="ARBA00022559"/>
    </source>
</evidence>
<dbReference type="GO" id="GO:0045454">
    <property type="term" value="P:cell redox homeostasis"/>
    <property type="evidence" value="ECO:0007669"/>
    <property type="project" value="TreeGrafter"/>
</dbReference>
<keyword evidence="6" id="KW-0560">Oxidoreductase</keyword>
<evidence type="ECO:0000256" key="1">
    <source>
        <dbReference type="ARBA" id="ARBA00003330"/>
    </source>
</evidence>
<comment type="similarity">
    <text evidence="10">Belongs to the peroxiredoxin family. BCP/PrxQ subfamily.</text>
</comment>
<dbReference type="CDD" id="cd03017">
    <property type="entry name" value="PRX_BCP"/>
    <property type="match status" value="1"/>
</dbReference>
<dbReference type="PANTHER" id="PTHR42801">
    <property type="entry name" value="THIOREDOXIN-DEPENDENT PEROXIDE REDUCTASE"/>
    <property type="match status" value="1"/>
</dbReference>
<proteinExistence type="inferred from homology"/>
<sequence length="157" mass="16915">MATPAIGQPAPDFTLPGLTLTGEEATRSEFALSGERGHPVVLAFYPGDNTPVCTKQMCSYAAGIEVFRDLGALVWGISPQDLDSHEAFARSYSLSFPLLADDDRTVVKQYGISLPGLGLRRSVFLVDANGILRWKQVGLIGVTYSDVETIAKQLAQL</sequence>
<dbReference type="AlphaFoldDB" id="A0A1S1PE50"/>
<dbReference type="Pfam" id="PF00578">
    <property type="entry name" value="AhpC-TSA"/>
    <property type="match status" value="1"/>
</dbReference>
<evidence type="ECO:0000259" key="14">
    <source>
        <dbReference type="PROSITE" id="PS51352"/>
    </source>
</evidence>
<keyword evidence="8" id="KW-0676">Redox-active center</keyword>
<evidence type="ECO:0000256" key="3">
    <source>
        <dbReference type="ARBA" id="ARBA00013017"/>
    </source>
</evidence>
<evidence type="ECO:0000256" key="8">
    <source>
        <dbReference type="ARBA" id="ARBA00023284"/>
    </source>
</evidence>
<organism evidence="15 16">
    <name type="scientific">Parafrankia soli</name>
    <dbReference type="NCBI Taxonomy" id="2599596"/>
    <lineage>
        <taxon>Bacteria</taxon>
        <taxon>Bacillati</taxon>
        <taxon>Actinomycetota</taxon>
        <taxon>Actinomycetes</taxon>
        <taxon>Frankiales</taxon>
        <taxon>Frankiaceae</taxon>
        <taxon>Parafrankia</taxon>
    </lineage>
</organism>
<accession>A0A1S1PE50</accession>
<protein>
    <recommendedName>
        <fullName evidence="3">thioredoxin-dependent peroxiredoxin</fullName>
        <ecNumber evidence="3">1.11.1.24</ecNumber>
    </recommendedName>
    <alternativeName>
        <fullName evidence="11">Bacterioferritin comigratory protein</fullName>
    </alternativeName>
    <alternativeName>
        <fullName evidence="9">Thioredoxin peroxidase</fullName>
    </alternativeName>
</protein>
<evidence type="ECO:0000256" key="12">
    <source>
        <dbReference type="ARBA" id="ARBA00049091"/>
    </source>
</evidence>
<dbReference type="InterPro" id="IPR000866">
    <property type="entry name" value="AhpC/TSA"/>
</dbReference>
<dbReference type="PIRSF" id="PIRSF000239">
    <property type="entry name" value="AHPC"/>
    <property type="match status" value="1"/>
</dbReference>
<dbReference type="EC" id="1.11.1.24" evidence="3"/>
<dbReference type="InterPro" id="IPR013766">
    <property type="entry name" value="Thioredoxin_domain"/>
</dbReference>
<gene>
    <name evidence="15" type="ORF">BBK14_07785</name>
</gene>
<evidence type="ECO:0000256" key="7">
    <source>
        <dbReference type="ARBA" id="ARBA00023157"/>
    </source>
</evidence>